<comment type="subcellular location">
    <subcellularLocation>
        <location evidence="1">Golgi apparatus membrane</location>
        <topology evidence="1">Single-pass type II membrane protein</topology>
    </subcellularLocation>
</comment>
<dbReference type="GO" id="GO:0000139">
    <property type="term" value="C:Golgi membrane"/>
    <property type="evidence" value="ECO:0007669"/>
    <property type="project" value="UniProtKB-SubCell"/>
</dbReference>
<comment type="similarity">
    <text evidence="2">Belongs to the glycosyl hydrolase 99 family.</text>
</comment>
<evidence type="ECO:0000256" key="9">
    <source>
        <dbReference type="SAM" id="Phobius"/>
    </source>
</evidence>
<dbReference type="Proteomes" id="UP000678393">
    <property type="component" value="Unassembled WGS sequence"/>
</dbReference>
<keyword evidence="8 9" id="KW-0472">Membrane</keyword>
<evidence type="ECO:0000256" key="1">
    <source>
        <dbReference type="ARBA" id="ARBA00004323"/>
    </source>
</evidence>
<evidence type="ECO:0000256" key="6">
    <source>
        <dbReference type="ARBA" id="ARBA00022989"/>
    </source>
</evidence>
<comment type="caution">
    <text evidence="10">The sequence shown here is derived from an EMBL/GenBank/DDBJ whole genome shotgun (WGS) entry which is preliminary data.</text>
</comment>
<evidence type="ECO:0000313" key="10">
    <source>
        <dbReference type="EMBL" id="CAG5130168.1"/>
    </source>
</evidence>
<evidence type="ECO:0000256" key="7">
    <source>
        <dbReference type="ARBA" id="ARBA00023034"/>
    </source>
</evidence>
<dbReference type="PANTHER" id="PTHR13572:SF4">
    <property type="entry name" value="RE57134P"/>
    <property type="match status" value="1"/>
</dbReference>
<evidence type="ECO:0000256" key="8">
    <source>
        <dbReference type="ARBA" id="ARBA00023136"/>
    </source>
</evidence>
<keyword evidence="11" id="KW-1185">Reference proteome</keyword>
<evidence type="ECO:0000313" key="11">
    <source>
        <dbReference type="Proteomes" id="UP000678393"/>
    </source>
</evidence>
<dbReference type="EMBL" id="CAJHNH020003879">
    <property type="protein sequence ID" value="CAG5130168.1"/>
    <property type="molecule type" value="Genomic_DNA"/>
</dbReference>
<dbReference type="Pfam" id="PF16317">
    <property type="entry name" value="Glyco_hydro_99"/>
    <property type="match status" value="1"/>
</dbReference>
<feature type="transmembrane region" description="Helical" evidence="9">
    <location>
        <begin position="12"/>
        <end position="33"/>
    </location>
</feature>
<keyword evidence="3 9" id="KW-0812">Transmembrane</keyword>
<evidence type="ECO:0008006" key="12">
    <source>
        <dbReference type="Google" id="ProtNLM"/>
    </source>
</evidence>
<keyword evidence="7" id="KW-0333">Golgi apparatus</keyword>
<keyword evidence="6 9" id="KW-1133">Transmembrane helix</keyword>
<sequence length="475" mass="54684">MALIQINRRLFTNSLLASVLLLSVGSFVTFTFFTSNKTSVPNSLSKKLQIPENTDSESARHIAQKIKSVQEKIKINDHNRSTAVSLTDRAQLSKQITEIDSVHLGRSKDRHNVILSQPNYNVHIFYYPWYKNVNTDGKYAHWNHRLLPHWSDKHFMNSGQHVPPEDIGANYYPKLGAYSSADPAVIDAHMQQIRAAGPGVLSVSWYPPHFVGSSETPVDDIMMKLFDAAAKYQLKIAFHFEPFKNRSGQTLREVVKYVIETYGNHTAFYRLQSSSRQLPVFYVYDSYQIQPQLWAEALYKDGQFSIRNTKYDAIFLGLLVEFEHFNHLTDSGFDGFYTYFASNGFVYGSTWHNWPSIASEAKKRNLIFVPSIGPGYLDTRVRQWNGKNTKLRLNGKYYENAFKSALAVKPKLLSITSFNEWHEGTQVEAAVPKTVSSFKYEDYQPNGPEFYLNLTRMFVEEFRKNMVSLSESYYH</sequence>
<dbReference type="GO" id="GO:0004559">
    <property type="term" value="F:alpha-mannosidase activity"/>
    <property type="evidence" value="ECO:0007669"/>
    <property type="project" value="TreeGrafter"/>
</dbReference>
<dbReference type="OrthoDB" id="406152at2759"/>
<evidence type="ECO:0000256" key="2">
    <source>
        <dbReference type="ARBA" id="ARBA00009559"/>
    </source>
</evidence>
<dbReference type="PANTHER" id="PTHR13572">
    <property type="entry name" value="ENDO-ALPHA-1,2-MANNOSIDASE"/>
    <property type="match status" value="1"/>
</dbReference>
<dbReference type="Gene3D" id="3.20.20.80">
    <property type="entry name" value="Glycosidases"/>
    <property type="match status" value="1"/>
</dbReference>
<keyword evidence="4" id="KW-0378">Hydrolase</keyword>
<dbReference type="FunFam" id="3.20.20.80:FF:000019">
    <property type="entry name" value="glycoprotein endo-alpha-1,2-mannosidase"/>
    <property type="match status" value="1"/>
</dbReference>
<keyword evidence="5" id="KW-0735">Signal-anchor</keyword>
<gene>
    <name evidence="10" type="ORF">CUNI_LOCUS15726</name>
</gene>
<proteinExistence type="inferred from homology"/>
<evidence type="ECO:0000256" key="5">
    <source>
        <dbReference type="ARBA" id="ARBA00022968"/>
    </source>
</evidence>
<dbReference type="InterPro" id="IPR026071">
    <property type="entry name" value="Glyco_Hydrolase_99"/>
</dbReference>
<dbReference type="CDD" id="cd11574">
    <property type="entry name" value="GH99"/>
    <property type="match status" value="1"/>
</dbReference>
<reference evidence="10" key="1">
    <citation type="submission" date="2021-04" db="EMBL/GenBank/DDBJ databases">
        <authorList>
            <consortium name="Molecular Ecology Group"/>
        </authorList>
    </citation>
    <scope>NUCLEOTIDE SEQUENCE</scope>
</reference>
<name>A0A8S3ZQK9_9EUPU</name>
<accession>A0A8S3ZQK9</accession>
<evidence type="ECO:0000256" key="4">
    <source>
        <dbReference type="ARBA" id="ARBA00022801"/>
    </source>
</evidence>
<protein>
    <recommendedName>
        <fullName evidence="12">Glycoprotein endo-alpha-1,2-mannosidase</fullName>
    </recommendedName>
</protein>
<organism evidence="10 11">
    <name type="scientific">Candidula unifasciata</name>
    <dbReference type="NCBI Taxonomy" id="100452"/>
    <lineage>
        <taxon>Eukaryota</taxon>
        <taxon>Metazoa</taxon>
        <taxon>Spiralia</taxon>
        <taxon>Lophotrochozoa</taxon>
        <taxon>Mollusca</taxon>
        <taxon>Gastropoda</taxon>
        <taxon>Heterobranchia</taxon>
        <taxon>Euthyneura</taxon>
        <taxon>Panpulmonata</taxon>
        <taxon>Eupulmonata</taxon>
        <taxon>Stylommatophora</taxon>
        <taxon>Helicina</taxon>
        <taxon>Helicoidea</taxon>
        <taxon>Geomitridae</taxon>
        <taxon>Candidula</taxon>
    </lineage>
</organism>
<evidence type="ECO:0000256" key="3">
    <source>
        <dbReference type="ARBA" id="ARBA00022692"/>
    </source>
</evidence>
<dbReference type="AlphaFoldDB" id="A0A8S3ZQK9"/>